<proteinExistence type="predicted"/>
<gene>
    <name evidence="2" type="ORF">HRI_003033400</name>
</gene>
<dbReference type="PANTHER" id="PTHR35488">
    <property type="entry name" value="OS05G0358900 PROTEIN-RELATED"/>
    <property type="match status" value="1"/>
</dbReference>
<feature type="compositionally biased region" description="Basic and acidic residues" evidence="1">
    <location>
        <begin position="51"/>
        <end position="63"/>
    </location>
</feature>
<reference evidence="2" key="1">
    <citation type="submission" date="2023-05" db="EMBL/GenBank/DDBJ databases">
        <title>Genome and transcriptome analyses reveal genes involved in the formation of fine ridges on petal epidermal cells in Hibiscus trionum.</title>
        <authorList>
            <person name="Koshimizu S."/>
            <person name="Masuda S."/>
            <person name="Ishii T."/>
            <person name="Shirasu K."/>
            <person name="Hoshino A."/>
            <person name="Arita M."/>
        </authorList>
    </citation>
    <scope>NUCLEOTIDE SEQUENCE</scope>
    <source>
        <strain evidence="2">Hamamatsu line</strain>
    </source>
</reference>
<keyword evidence="3" id="KW-1185">Reference proteome</keyword>
<protein>
    <submittedName>
        <fullName evidence="2">Uncharacterized protein</fullName>
    </submittedName>
</protein>
<name>A0A9W7IEJ1_HIBTR</name>
<comment type="caution">
    <text evidence="2">The sequence shown here is derived from an EMBL/GenBank/DDBJ whole genome shotgun (WGS) entry which is preliminary data.</text>
</comment>
<organism evidence="2 3">
    <name type="scientific">Hibiscus trionum</name>
    <name type="common">Flower of an hour</name>
    <dbReference type="NCBI Taxonomy" id="183268"/>
    <lineage>
        <taxon>Eukaryota</taxon>
        <taxon>Viridiplantae</taxon>
        <taxon>Streptophyta</taxon>
        <taxon>Embryophyta</taxon>
        <taxon>Tracheophyta</taxon>
        <taxon>Spermatophyta</taxon>
        <taxon>Magnoliopsida</taxon>
        <taxon>eudicotyledons</taxon>
        <taxon>Gunneridae</taxon>
        <taxon>Pentapetalae</taxon>
        <taxon>rosids</taxon>
        <taxon>malvids</taxon>
        <taxon>Malvales</taxon>
        <taxon>Malvaceae</taxon>
        <taxon>Malvoideae</taxon>
        <taxon>Hibiscus</taxon>
    </lineage>
</organism>
<feature type="region of interest" description="Disordered" evidence="1">
    <location>
        <begin position="37"/>
        <end position="63"/>
    </location>
</feature>
<evidence type="ECO:0000256" key="1">
    <source>
        <dbReference type="SAM" id="MobiDB-lite"/>
    </source>
</evidence>
<dbReference type="EMBL" id="BSYR01000025">
    <property type="protein sequence ID" value="GMI93641.1"/>
    <property type="molecule type" value="Genomic_DNA"/>
</dbReference>
<sequence>MSKSPTHPEHESSDCSYYDFDPQVNFSQFLEEARQHARDVNLQRSPSCSEEAGKTRLGAEEKSKKSWRTSLFSWCKIDRKSKPGSDPVHVPNISKPTKHYGSGQLCITTKGVETPRRRRPFSGPVSVLFTPSRKMENEVPYMSLDQPSNPHHMNTYGPVYLVT</sequence>
<dbReference type="AlphaFoldDB" id="A0A9W7IEJ1"/>
<accession>A0A9W7IEJ1</accession>
<dbReference type="Proteomes" id="UP001165190">
    <property type="component" value="Unassembled WGS sequence"/>
</dbReference>
<evidence type="ECO:0000313" key="3">
    <source>
        <dbReference type="Proteomes" id="UP001165190"/>
    </source>
</evidence>
<dbReference type="PANTHER" id="PTHR35488:SF4">
    <property type="entry name" value="DUF4005 DOMAIN-CONTAINING PROTEIN"/>
    <property type="match status" value="1"/>
</dbReference>
<evidence type="ECO:0000313" key="2">
    <source>
        <dbReference type="EMBL" id="GMI93641.1"/>
    </source>
</evidence>
<dbReference type="OrthoDB" id="737456at2759"/>